<dbReference type="InterPro" id="IPR029039">
    <property type="entry name" value="Flavoprotein-like_sf"/>
</dbReference>
<reference evidence="2" key="1">
    <citation type="submission" date="2022-01" db="EMBL/GenBank/DDBJ databases">
        <title>Genome-Based Taxonomic Classification of the Phylum Actinobacteria.</title>
        <authorList>
            <person name="Gao Y."/>
        </authorList>
    </citation>
    <scope>NUCLEOTIDE SEQUENCE</scope>
    <source>
        <strain evidence="2">KLBMP 8922</strain>
    </source>
</reference>
<name>A0AA41PWV5_9ACTN</name>
<dbReference type="PANTHER" id="PTHR30543:SF21">
    <property type="entry name" value="NAD(P)H-DEPENDENT FMN REDUCTASE LOT6"/>
    <property type="match status" value="1"/>
</dbReference>
<feature type="domain" description="NADPH-dependent FMN reductase-like" evidence="1">
    <location>
        <begin position="21"/>
        <end position="172"/>
    </location>
</feature>
<dbReference type="EMBL" id="JAKFHA010000004">
    <property type="protein sequence ID" value="MCF2527393.1"/>
    <property type="molecule type" value="Genomic_DNA"/>
</dbReference>
<evidence type="ECO:0000313" key="3">
    <source>
        <dbReference type="Proteomes" id="UP001165378"/>
    </source>
</evidence>
<evidence type="ECO:0000259" key="1">
    <source>
        <dbReference type="Pfam" id="PF03358"/>
    </source>
</evidence>
<sequence>MGTSTTPEDDYPRDMGVETFRLAVIIGSVRAGRHGTVVADWFIRQVEQRDELDIDVIDLAEVDLPFDVGERLPPDTDPTDPAVPFSSAFTVRRRLDAADAYVVVTSEYHHGNLGALRELIAGHCEAWRAKPVGFVSYGGAIGGRRAVEEVRPLFADMHAVPVRGHVALPYAWELFDEQGAPRRPAECAAAAQALLDQLAWWAVTLRRGREARPFAA</sequence>
<proteinExistence type="predicted"/>
<dbReference type="GO" id="GO:0016491">
    <property type="term" value="F:oxidoreductase activity"/>
    <property type="evidence" value="ECO:0007669"/>
    <property type="project" value="InterPro"/>
</dbReference>
<dbReference type="GO" id="GO:0010181">
    <property type="term" value="F:FMN binding"/>
    <property type="evidence" value="ECO:0007669"/>
    <property type="project" value="TreeGrafter"/>
</dbReference>
<dbReference type="InterPro" id="IPR050712">
    <property type="entry name" value="NAD(P)H-dep_reductase"/>
</dbReference>
<dbReference type="Proteomes" id="UP001165378">
    <property type="component" value="Unassembled WGS sequence"/>
</dbReference>
<dbReference type="SUPFAM" id="SSF52218">
    <property type="entry name" value="Flavoproteins"/>
    <property type="match status" value="1"/>
</dbReference>
<dbReference type="Pfam" id="PF03358">
    <property type="entry name" value="FMN_red"/>
    <property type="match status" value="1"/>
</dbReference>
<dbReference type="RefSeq" id="WP_235051549.1">
    <property type="nucleotide sequence ID" value="NZ_JAKFHA010000004.1"/>
</dbReference>
<comment type="caution">
    <text evidence="2">The sequence shown here is derived from an EMBL/GenBank/DDBJ whole genome shotgun (WGS) entry which is preliminary data.</text>
</comment>
<dbReference type="GO" id="GO:0005829">
    <property type="term" value="C:cytosol"/>
    <property type="evidence" value="ECO:0007669"/>
    <property type="project" value="TreeGrafter"/>
</dbReference>
<dbReference type="Gene3D" id="3.40.50.360">
    <property type="match status" value="1"/>
</dbReference>
<organism evidence="2 3">
    <name type="scientific">Yinghuangia soli</name>
    <dbReference type="NCBI Taxonomy" id="2908204"/>
    <lineage>
        <taxon>Bacteria</taxon>
        <taxon>Bacillati</taxon>
        <taxon>Actinomycetota</taxon>
        <taxon>Actinomycetes</taxon>
        <taxon>Kitasatosporales</taxon>
        <taxon>Streptomycetaceae</taxon>
        <taxon>Yinghuangia</taxon>
    </lineage>
</organism>
<evidence type="ECO:0000313" key="2">
    <source>
        <dbReference type="EMBL" id="MCF2527393.1"/>
    </source>
</evidence>
<gene>
    <name evidence="2" type="ORF">LZ495_09235</name>
</gene>
<dbReference type="InterPro" id="IPR005025">
    <property type="entry name" value="FMN_Rdtase-like_dom"/>
</dbReference>
<accession>A0AA41PWV5</accession>
<keyword evidence="3" id="KW-1185">Reference proteome</keyword>
<dbReference type="AlphaFoldDB" id="A0AA41PWV5"/>
<protein>
    <submittedName>
        <fullName evidence="2">NAD(P)H-dependent oxidoreductase</fullName>
    </submittedName>
</protein>
<dbReference type="PANTHER" id="PTHR30543">
    <property type="entry name" value="CHROMATE REDUCTASE"/>
    <property type="match status" value="1"/>
</dbReference>